<evidence type="ECO:0000313" key="3">
    <source>
        <dbReference type="EMBL" id="OIQ74114.1"/>
    </source>
</evidence>
<dbReference type="EMBL" id="MLJW01002619">
    <property type="protein sequence ID" value="OIQ74114.1"/>
    <property type="molecule type" value="Genomic_DNA"/>
</dbReference>
<feature type="domain" description="Cation efflux protein cytoplasmic" evidence="2">
    <location>
        <begin position="22"/>
        <end position="95"/>
    </location>
</feature>
<dbReference type="GO" id="GO:0005385">
    <property type="term" value="F:zinc ion transmembrane transporter activity"/>
    <property type="evidence" value="ECO:0007669"/>
    <property type="project" value="TreeGrafter"/>
</dbReference>
<dbReference type="PANTHER" id="PTHR11562">
    <property type="entry name" value="CATION EFFLUX PROTEIN/ ZINC TRANSPORTER"/>
    <property type="match status" value="1"/>
</dbReference>
<dbReference type="InterPro" id="IPR050681">
    <property type="entry name" value="CDF/SLC30A"/>
</dbReference>
<dbReference type="PANTHER" id="PTHR11562:SF17">
    <property type="entry name" value="RE54080P-RELATED"/>
    <property type="match status" value="1"/>
</dbReference>
<evidence type="ECO:0000256" key="1">
    <source>
        <dbReference type="ARBA" id="ARBA00008873"/>
    </source>
</evidence>
<dbReference type="InterPro" id="IPR036837">
    <property type="entry name" value="Cation_efflux_CTD_sf"/>
</dbReference>
<reference evidence="3" key="1">
    <citation type="submission" date="2016-10" db="EMBL/GenBank/DDBJ databases">
        <title>Sequence of Gallionella enrichment culture.</title>
        <authorList>
            <person name="Poehlein A."/>
            <person name="Muehling M."/>
            <person name="Daniel R."/>
        </authorList>
    </citation>
    <scope>NUCLEOTIDE SEQUENCE</scope>
</reference>
<dbReference type="GO" id="GO:0005886">
    <property type="term" value="C:plasma membrane"/>
    <property type="evidence" value="ECO:0007669"/>
    <property type="project" value="TreeGrafter"/>
</dbReference>
<dbReference type="SUPFAM" id="SSF160240">
    <property type="entry name" value="Cation efflux protein cytoplasmic domain-like"/>
    <property type="match status" value="1"/>
</dbReference>
<name>A0A1J5PSK9_9ZZZZ</name>
<dbReference type="AlphaFoldDB" id="A0A1J5PSK9"/>
<proteinExistence type="inferred from homology"/>
<protein>
    <submittedName>
        <fullName evidence="3">Cobalt-zinc-cadmium resistance protein CzcD</fullName>
    </submittedName>
</protein>
<dbReference type="Pfam" id="PF16916">
    <property type="entry name" value="ZT_dimer"/>
    <property type="match status" value="1"/>
</dbReference>
<organism evidence="3">
    <name type="scientific">mine drainage metagenome</name>
    <dbReference type="NCBI Taxonomy" id="410659"/>
    <lineage>
        <taxon>unclassified sequences</taxon>
        <taxon>metagenomes</taxon>
        <taxon>ecological metagenomes</taxon>
    </lineage>
</organism>
<comment type="similarity">
    <text evidence="1">Belongs to the cation diffusion facilitator (CDF) transporter (TC 2.A.4) family. SLC30A subfamily.</text>
</comment>
<accession>A0A1J5PSK9</accession>
<evidence type="ECO:0000259" key="2">
    <source>
        <dbReference type="Pfam" id="PF16916"/>
    </source>
</evidence>
<dbReference type="InterPro" id="IPR027470">
    <property type="entry name" value="Cation_efflux_CTD"/>
</dbReference>
<gene>
    <name evidence="3" type="primary">czcD_17</name>
    <name evidence="3" type="ORF">GALL_442430</name>
</gene>
<sequence length="110" mass="11642">MIAWTAFGLLRSSIGLSLDAVPDSVDRQEVAEWLQARPGVDAVHDLHIWSLSTTAIALTAHLVMPKGHPGDPFLDQLAHDLNDSFGIAHATLQVEIGDSAGCPLAPANVV</sequence>
<comment type="caution">
    <text evidence="3">The sequence shown here is derived from an EMBL/GenBank/DDBJ whole genome shotgun (WGS) entry which is preliminary data.</text>
</comment>